<dbReference type="PANTHER" id="PTHR35797">
    <property type="entry name" value="PROTEASE-RELATED"/>
    <property type="match status" value="1"/>
</dbReference>
<dbReference type="RefSeq" id="WP_066130222.1">
    <property type="nucleotide sequence ID" value="NZ_KQ959881.1"/>
</dbReference>
<dbReference type="PANTHER" id="PTHR35797:SF1">
    <property type="entry name" value="PROTEASE"/>
    <property type="match status" value="1"/>
</dbReference>
<feature type="transmembrane region" description="Helical" evidence="1">
    <location>
        <begin position="62"/>
        <end position="84"/>
    </location>
</feature>
<protein>
    <submittedName>
        <fullName evidence="3">CAAX amino terminal protease family protein</fullName>
    </submittedName>
</protein>
<dbReference type="GO" id="GO:0006508">
    <property type="term" value="P:proteolysis"/>
    <property type="evidence" value="ECO:0007669"/>
    <property type="project" value="UniProtKB-KW"/>
</dbReference>
<proteinExistence type="predicted"/>
<organism evidence="3 4">
    <name type="scientific">Gemelliphila asaccharolytica</name>
    <dbReference type="NCBI Taxonomy" id="502393"/>
    <lineage>
        <taxon>Bacteria</taxon>
        <taxon>Bacillati</taxon>
        <taxon>Bacillota</taxon>
        <taxon>Bacilli</taxon>
        <taxon>Bacillales</taxon>
        <taxon>Gemellaceae</taxon>
        <taxon>Gemelliphila</taxon>
    </lineage>
</organism>
<feature type="transmembrane region" description="Helical" evidence="1">
    <location>
        <begin position="235"/>
        <end position="253"/>
    </location>
</feature>
<feature type="transmembrane region" description="Helical" evidence="1">
    <location>
        <begin position="36"/>
        <end position="55"/>
    </location>
</feature>
<reference evidence="3 4" key="1">
    <citation type="submission" date="2016-01" db="EMBL/GenBank/DDBJ databases">
        <authorList>
            <person name="Mitreva M."/>
            <person name="Pepin K.H."/>
            <person name="Mihindukulasuriya K.A."/>
            <person name="Fulton R."/>
            <person name="Fronick C."/>
            <person name="O'Laughlin M."/>
            <person name="Miner T."/>
            <person name="Herter B."/>
            <person name="Rosa B.A."/>
            <person name="Cordes M."/>
            <person name="Tomlinson C."/>
            <person name="Wollam A."/>
            <person name="Palsikar V.B."/>
            <person name="Mardis E.R."/>
            <person name="Wilson R.K."/>
        </authorList>
    </citation>
    <scope>NUCLEOTIDE SEQUENCE [LARGE SCALE GENOMIC DNA]</scope>
    <source>
        <strain evidence="3 4">KA00071</strain>
    </source>
</reference>
<keyword evidence="3" id="KW-0645">Protease</keyword>
<name>A0ABR5TP69_9BACL</name>
<feature type="domain" description="CAAX prenyl protease 2/Lysostaphin resistance protein A-like" evidence="2">
    <location>
        <begin position="171"/>
        <end position="270"/>
    </location>
</feature>
<comment type="caution">
    <text evidence="3">The sequence shown here is derived from an EMBL/GenBank/DDBJ whole genome shotgun (WGS) entry which is preliminary data.</text>
</comment>
<keyword evidence="3" id="KW-0378">Hydrolase</keyword>
<keyword evidence="1" id="KW-1133">Transmembrane helix</keyword>
<feature type="transmembrane region" description="Helical" evidence="1">
    <location>
        <begin position="12"/>
        <end position="30"/>
    </location>
</feature>
<evidence type="ECO:0000313" key="3">
    <source>
        <dbReference type="EMBL" id="KXB57855.1"/>
    </source>
</evidence>
<dbReference type="InterPro" id="IPR042150">
    <property type="entry name" value="MmRce1-like"/>
</dbReference>
<accession>A0ABR5TP69</accession>
<feature type="transmembrane region" description="Helical" evidence="1">
    <location>
        <begin position="141"/>
        <end position="162"/>
    </location>
</feature>
<dbReference type="EMBL" id="LSDB01000031">
    <property type="protein sequence ID" value="KXB57855.1"/>
    <property type="molecule type" value="Genomic_DNA"/>
</dbReference>
<evidence type="ECO:0000313" key="4">
    <source>
        <dbReference type="Proteomes" id="UP000070467"/>
    </source>
</evidence>
<feature type="transmembrane region" description="Helical" evidence="1">
    <location>
        <begin position="168"/>
        <end position="185"/>
    </location>
</feature>
<dbReference type="GO" id="GO:0008233">
    <property type="term" value="F:peptidase activity"/>
    <property type="evidence" value="ECO:0007669"/>
    <property type="project" value="UniProtKB-KW"/>
</dbReference>
<gene>
    <name evidence="3" type="ORF">HMPREF1871_00770</name>
</gene>
<dbReference type="Pfam" id="PF02517">
    <property type="entry name" value="Rce1-like"/>
    <property type="match status" value="1"/>
</dbReference>
<feature type="transmembrane region" description="Helical" evidence="1">
    <location>
        <begin position="90"/>
        <end position="120"/>
    </location>
</feature>
<evidence type="ECO:0000256" key="1">
    <source>
        <dbReference type="SAM" id="Phobius"/>
    </source>
</evidence>
<feature type="transmembrane region" description="Helical" evidence="1">
    <location>
        <begin position="292"/>
        <end position="309"/>
    </location>
</feature>
<keyword evidence="1" id="KW-0812">Transmembrane</keyword>
<dbReference type="InterPro" id="IPR003675">
    <property type="entry name" value="Rce1/LyrA-like_dom"/>
</dbReference>
<feature type="transmembrane region" description="Helical" evidence="1">
    <location>
        <begin position="206"/>
        <end position="223"/>
    </location>
</feature>
<dbReference type="Proteomes" id="UP000070467">
    <property type="component" value="Unassembled WGS sequence"/>
</dbReference>
<sequence>MKTERKKLKTFFIFLILTDLFAYLLSYNNIMSAHEVASYMMVLPGAGVSLGMYMYEKNKLNYLNYALLLCFCAYILLILSYIFLKIIFSFFNIIIINFAEGLIVPIGMIFSVGTFLYALITSENKKDELYIFKNYKSCLKYIFIYMLIEVSIMKIFASINAFDIIKNFFYSIFVVIIVMSIFFIGEEYAWRGYLQDIFQNKFGKRIGIILLGILWETWHFPLWNSYYNVDIYGNIFRYISVVTIAIFYGYVYMKTRNIWLCTLFHSINNFCSSEVKNIEIFNKYFLFEQTNVGYGIIILFVLGILLFFTKEYRKDLT</sequence>
<keyword evidence="1" id="KW-0472">Membrane</keyword>
<keyword evidence="4" id="KW-1185">Reference proteome</keyword>
<evidence type="ECO:0000259" key="2">
    <source>
        <dbReference type="Pfam" id="PF02517"/>
    </source>
</evidence>